<reference evidence="2 3" key="1">
    <citation type="submission" date="2024-01" db="EMBL/GenBank/DDBJ databases">
        <title>The complete chloroplast genome sequence of Lithospermum erythrorhizon: insights into the phylogenetic relationship among Boraginaceae species and the maternal lineages of purple gromwells.</title>
        <authorList>
            <person name="Okada T."/>
            <person name="Watanabe K."/>
        </authorList>
    </citation>
    <scope>NUCLEOTIDE SEQUENCE [LARGE SCALE GENOMIC DNA]</scope>
</reference>
<evidence type="ECO:0000313" key="3">
    <source>
        <dbReference type="Proteomes" id="UP001454036"/>
    </source>
</evidence>
<evidence type="ECO:0000256" key="1">
    <source>
        <dbReference type="SAM" id="MobiDB-lite"/>
    </source>
</evidence>
<name>A0AAV3P166_LITER</name>
<feature type="compositionally biased region" description="Polar residues" evidence="1">
    <location>
        <begin position="18"/>
        <end position="34"/>
    </location>
</feature>
<organism evidence="2 3">
    <name type="scientific">Lithospermum erythrorhizon</name>
    <name type="common">Purple gromwell</name>
    <name type="synonym">Lithospermum officinale var. erythrorhizon</name>
    <dbReference type="NCBI Taxonomy" id="34254"/>
    <lineage>
        <taxon>Eukaryota</taxon>
        <taxon>Viridiplantae</taxon>
        <taxon>Streptophyta</taxon>
        <taxon>Embryophyta</taxon>
        <taxon>Tracheophyta</taxon>
        <taxon>Spermatophyta</taxon>
        <taxon>Magnoliopsida</taxon>
        <taxon>eudicotyledons</taxon>
        <taxon>Gunneridae</taxon>
        <taxon>Pentapetalae</taxon>
        <taxon>asterids</taxon>
        <taxon>lamiids</taxon>
        <taxon>Boraginales</taxon>
        <taxon>Boraginaceae</taxon>
        <taxon>Boraginoideae</taxon>
        <taxon>Lithospermeae</taxon>
        <taxon>Lithospermum</taxon>
    </lineage>
</organism>
<evidence type="ECO:0000313" key="2">
    <source>
        <dbReference type="EMBL" id="GAA0145432.1"/>
    </source>
</evidence>
<proteinExistence type="predicted"/>
<keyword evidence="3" id="KW-1185">Reference proteome</keyword>
<dbReference type="AlphaFoldDB" id="A0AAV3P166"/>
<feature type="region of interest" description="Disordered" evidence="1">
    <location>
        <begin position="1"/>
        <end position="121"/>
    </location>
</feature>
<accession>A0AAV3P166</accession>
<feature type="compositionally biased region" description="Basic and acidic residues" evidence="1">
    <location>
        <begin position="35"/>
        <end position="51"/>
    </location>
</feature>
<comment type="caution">
    <text evidence="2">The sequence shown here is derived from an EMBL/GenBank/DDBJ whole genome shotgun (WGS) entry which is preliminary data.</text>
</comment>
<feature type="compositionally biased region" description="Polar residues" evidence="1">
    <location>
        <begin position="407"/>
        <end position="420"/>
    </location>
</feature>
<feature type="compositionally biased region" description="Basic and acidic residues" evidence="1">
    <location>
        <begin position="421"/>
        <end position="435"/>
    </location>
</feature>
<dbReference type="PANTHER" id="PTHR37187:SF7">
    <property type="entry name" value="EXPRESSED PROTEIN"/>
    <property type="match status" value="1"/>
</dbReference>
<feature type="region of interest" description="Disordered" evidence="1">
    <location>
        <begin position="403"/>
        <end position="440"/>
    </location>
</feature>
<sequence>MPSGSRKRKAAKKKQGKFTHSSVNQSAATTSSTHGGEDLKHHESDGDHNTDGDVQVEKAAGQDHGGGQVEGEPKPGNVFDQKKGDSSSSDSSSDSDDGSPKVEKNLTIVQNAPEIDLAEEEHPVSELLIEVTPTPLATKLDDPVAECVSEVVGDNILVLDEKVLVESGASADSSTSPNVVELGHKENGEANLISSVESARLPLVTKELTPEDQKEPGVMENAPEIDLVEDEHSVSELPAEVTHASLVTKLDDSVAECVSEVVGENNSVLDEKILVPLASADSSSSPGVVELGHKENGEANLSSPELTASLPDVTKELARADQKESVVENAPEIDFVEEEHLVSELPVEVTRTPAVTKLVDPVSECVSEIVGEKILVLNEKVIVVPGDPAYCFTSPDVVEFGQKENGEVNSNSPVESSKLSEVTKELAPENQKDENASLPEVTTELAPEEKKNEIIDVAATSEAAVHSNEEKLVLSYNAPRVDTTLHAEDVKESEVLGSVDSKACVTSTVQQGQATSWKSCCGLFEAFAGTSR</sequence>
<feature type="compositionally biased region" description="Basic residues" evidence="1">
    <location>
        <begin position="1"/>
        <end position="17"/>
    </location>
</feature>
<dbReference type="PANTHER" id="PTHR37187">
    <property type="entry name" value="EXPRESSED PROTEIN"/>
    <property type="match status" value="1"/>
</dbReference>
<gene>
    <name evidence="2" type="ORF">LIER_05628</name>
</gene>
<dbReference type="EMBL" id="BAABME010000778">
    <property type="protein sequence ID" value="GAA0145432.1"/>
    <property type="molecule type" value="Genomic_DNA"/>
</dbReference>
<dbReference type="Proteomes" id="UP001454036">
    <property type="component" value="Unassembled WGS sequence"/>
</dbReference>
<protein>
    <submittedName>
        <fullName evidence="2">Uncharacterized protein</fullName>
    </submittedName>
</protein>